<keyword evidence="2 5" id="KW-1133">Transmembrane helix</keyword>
<evidence type="ECO:0000313" key="7">
    <source>
        <dbReference type="EMBL" id="AHG63730.1"/>
    </source>
</evidence>
<dbReference type="AlphaFoldDB" id="W0PEQ2"/>
<feature type="transmembrane region" description="Helical" evidence="5">
    <location>
        <begin position="320"/>
        <end position="338"/>
    </location>
</feature>
<dbReference type="InterPro" id="IPR036259">
    <property type="entry name" value="MFS_trans_sf"/>
</dbReference>
<dbReference type="GO" id="GO:0022857">
    <property type="term" value="F:transmembrane transporter activity"/>
    <property type="evidence" value="ECO:0007669"/>
    <property type="project" value="InterPro"/>
</dbReference>
<feature type="transmembrane region" description="Helical" evidence="5">
    <location>
        <begin position="374"/>
        <end position="398"/>
    </location>
</feature>
<keyword evidence="1 5" id="KW-0812">Transmembrane</keyword>
<dbReference type="InterPro" id="IPR020846">
    <property type="entry name" value="MFS_dom"/>
</dbReference>
<feature type="compositionally biased region" description="Basic and acidic residues" evidence="4">
    <location>
        <begin position="213"/>
        <end position="224"/>
    </location>
</feature>
<dbReference type="Gene3D" id="1.20.1250.20">
    <property type="entry name" value="MFS general substrate transporter like domains"/>
    <property type="match status" value="1"/>
</dbReference>
<keyword evidence="3 5" id="KW-0472">Membrane</keyword>
<dbReference type="eggNOG" id="COG2271">
    <property type="taxonomic scope" value="Bacteria"/>
</dbReference>
<feature type="transmembrane region" description="Helical" evidence="5">
    <location>
        <begin position="293"/>
        <end position="313"/>
    </location>
</feature>
<dbReference type="SUPFAM" id="SSF103473">
    <property type="entry name" value="MFS general substrate transporter"/>
    <property type="match status" value="1"/>
</dbReference>
<feature type="transmembrane region" description="Helical" evidence="5">
    <location>
        <begin position="149"/>
        <end position="173"/>
    </location>
</feature>
<dbReference type="GO" id="GO:0005886">
    <property type="term" value="C:plasma membrane"/>
    <property type="evidence" value="ECO:0007669"/>
    <property type="project" value="TreeGrafter"/>
</dbReference>
<dbReference type="Proteomes" id="UP000019095">
    <property type="component" value="Chromosome"/>
</dbReference>
<dbReference type="PANTHER" id="PTHR43129:SF1">
    <property type="entry name" value="FOSMIDOMYCIN RESISTANCE PROTEIN"/>
    <property type="match status" value="1"/>
</dbReference>
<dbReference type="KEGG" id="amim:MIM_c16470"/>
<organism evidence="7 8">
    <name type="scientific">Advenella mimigardefordensis (strain DSM 17166 / LMG 22922 / DPN7)</name>
    <dbReference type="NCBI Taxonomy" id="1247726"/>
    <lineage>
        <taxon>Bacteria</taxon>
        <taxon>Pseudomonadati</taxon>
        <taxon>Pseudomonadota</taxon>
        <taxon>Betaproteobacteria</taxon>
        <taxon>Burkholderiales</taxon>
        <taxon>Alcaligenaceae</taxon>
    </lineage>
</organism>
<feature type="transmembrane region" description="Helical" evidence="5">
    <location>
        <begin position="344"/>
        <end position="362"/>
    </location>
</feature>
<dbReference type="Pfam" id="PF07690">
    <property type="entry name" value="MFS_1"/>
    <property type="match status" value="1"/>
</dbReference>
<feature type="domain" description="Major facilitator superfamily (MFS) profile" evidence="6">
    <location>
        <begin position="22"/>
        <end position="432"/>
    </location>
</feature>
<evidence type="ECO:0000256" key="3">
    <source>
        <dbReference type="ARBA" id="ARBA00023136"/>
    </source>
</evidence>
<evidence type="ECO:0000256" key="4">
    <source>
        <dbReference type="SAM" id="MobiDB-lite"/>
    </source>
</evidence>
<sequence>MTSQVLNASIRVPNADGNSRDWKVIALIGLLHGGSHFYQLVLPSLYLSLNRDFGYSFAELGFLATVFFVVSGLGQASSGFVVDHLGARPVLRFGLACMVMSALLIAVADAYWVFIIAALIGGAGNSVFHPVDFSIINQNVSQRRLGHAFSIHGVSGNLGWALAPIFITFFIVQTGSWRFAAGAAAVVLFVLFLATFLGASLLATPTAQANKPENGRENGQDRLQDQTQAQKGARATSPGFVTKLSMLLKNPALWGAFLFFAFTSGSMSSVQNFTIPILGSLYGIGKEWASSALSMYMVSAGVGLLIGGFLAGSTDRTERIVAASLATSGVVFMLLAMGMLPSGLAVAGLCLAGFLSGMAGPSRDMLVRRVTPKGALGSVYGLVYSGMDVGSALGPVIYGFMLDHQTYRGPWLVSGLALFGAVLAAFWVAYCARRQQDRTVVQGSAA</sequence>
<evidence type="ECO:0000256" key="2">
    <source>
        <dbReference type="ARBA" id="ARBA00022989"/>
    </source>
</evidence>
<evidence type="ECO:0000313" key="8">
    <source>
        <dbReference type="Proteomes" id="UP000019095"/>
    </source>
</evidence>
<accession>W0PEQ2</accession>
<feature type="transmembrane region" description="Helical" evidence="5">
    <location>
        <begin position="21"/>
        <end position="41"/>
    </location>
</feature>
<dbReference type="STRING" id="1247726.MIM_c16470"/>
<dbReference type="PANTHER" id="PTHR43129">
    <property type="entry name" value="FOSMIDOMYCIN RESISTANCE PROTEIN"/>
    <property type="match status" value="1"/>
</dbReference>
<feature type="region of interest" description="Disordered" evidence="4">
    <location>
        <begin position="208"/>
        <end position="235"/>
    </location>
</feature>
<reference evidence="7 8" key="1">
    <citation type="journal article" date="2014" name="Microbiology">
        <title>Unravelling the complete genome sequence of Advenella mimigardefordensis strain DPN7T and novel insights in the catabolism of the xenobiotic polythioester precursor 3,3'-dithiodipropionate.</title>
        <authorList>
            <person name="Wubbeler J.H."/>
            <person name="Hiessl S."/>
            <person name="Schuldes J."/>
            <person name="Thurmer A."/>
            <person name="Daniel R."/>
            <person name="Steinbuchel A."/>
        </authorList>
    </citation>
    <scope>NUCLEOTIDE SEQUENCE [LARGE SCALE GENOMIC DNA]</scope>
    <source>
        <strain evidence="8">DSM 17166 / LMG 22922 / DPN7</strain>
    </source>
</reference>
<protein>
    <submittedName>
        <fullName evidence="7">Major facilitator superfamily domain-containing protein</fullName>
    </submittedName>
</protein>
<dbReference type="InterPro" id="IPR011701">
    <property type="entry name" value="MFS"/>
</dbReference>
<evidence type="ECO:0000256" key="5">
    <source>
        <dbReference type="SAM" id="Phobius"/>
    </source>
</evidence>
<name>W0PEQ2_ADVMD</name>
<dbReference type="EMBL" id="CP003915">
    <property type="protein sequence ID" value="AHG63730.1"/>
    <property type="molecule type" value="Genomic_DNA"/>
</dbReference>
<dbReference type="RefSeq" id="WP_042070126.1">
    <property type="nucleotide sequence ID" value="NZ_CP003915.1"/>
</dbReference>
<feature type="transmembrane region" description="Helical" evidence="5">
    <location>
        <begin position="179"/>
        <end position="203"/>
    </location>
</feature>
<feature type="transmembrane region" description="Helical" evidence="5">
    <location>
        <begin position="53"/>
        <end position="73"/>
    </location>
</feature>
<keyword evidence="8" id="KW-1185">Reference proteome</keyword>
<gene>
    <name evidence="7" type="ORF">MIM_c16470</name>
</gene>
<dbReference type="PROSITE" id="PS50850">
    <property type="entry name" value="MFS"/>
    <property type="match status" value="1"/>
</dbReference>
<evidence type="ECO:0000259" key="6">
    <source>
        <dbReference type="PROSITE" id="PS50850"/>
    </source>
</evidence>
<dbReference type="HOGENOM" id="CLU_052485_1_0_4"/>
<evidence type="ECO:0000256" key="1">
    <source>
        <dbReference type="ARBA" id="ARBA00022692"/>
    </source>
</evidence>
<proteinExistence type="predicted"/>
<feature type="transmembrane region" description="Helical" evidence="5">
    <location>
        <begin position="410"/>
        <end position="430"/>
    </location>
</feature>
<feature type="transmembrane region" description="Helical" evidence="5">
    <location>
        <begin position="85"/>
        <end position="105"/>
    </location>
</feature>
<dbReference type="PATRIC" id="fig|1247726.3.peg.1810"/>
<feature type="transmembrane region" description="Helical" evidence="5">
    <location>
        <begin position="111"/>
        <end position="128"/>
    </location>
</feature>
<feature type="transmembrane region" description="Helical" evidence="5">
    <location>
        <begin position="252"/>
        <end position="273"/>
    </location>
</feature>